<accession>A0ABP3KQ89</accession>
<evidence type="ECO:0000256" key="2">
    <source>
        <dbReference type="ARBA" id="ARBA00009009"/>
    </source>
</evidence>
<sequence>MINRRNFVTGSSLLTVTAASPNALSAQEPAVLKYQDAAAKRELTKLEKRIGGRLGVALTNAQGGIALAHRGDERFAMCSTFKAPLAFALFDAADKGQVDMKKSFAVTEGDLVPYAPFVEQQLAAKKMVTLEQLAKATVKSSDNAAANLILKAIGGPEAFTDFVRRRGDTITRLDRIEPFLNENKVGDPRDTTSPIAFAQLMHGLMSGKSRAPNWAIVYDAMASSKTGLGRIRLGLPYGWPVGNKTGTAGDGLAYNDVAIFWPSFAGYEGDQPRSLAVYTDRPTASAAVVERTIADVAKIAAWVAPRRN</sequence>
<protein>
    <recommendedName>
        <fullName evidence="3">beta-lactamase</fullName>
        <ecNumber evidence="3">3.5.2.6</ecNumber>
    </recommendedName>
</protein>
<proteinExistence type="inferred from homology"/>
<dbReference type="InterPro" id="IPR000871">
    <property type="entry name" value="Beta-lactam_class-A"/>
</dbReference>
<keyword evidence="6" id="KW-1185">Reference proteome</keyword>
<comment type="similarity">
    <text evidence="2">Belongs to the class-A beta-lactamase family.</text>
</comment>
<reference evidence="6" key="1">
    <citation type="journal article" date="2019" name="Int. J. Syst. Evol. Microbiol.">
        <title>The Global Catalogue of Microorganisms (GCM) 10K type strain sequencing project: providing services to taxonomists for standard genome sequencing and annotation.</title>
        <authorList>
            <consortium name="The Broad Institute Genomics Platform"/>
            <consortium name="The Broad Institute Genome Sequencing Center for Infectious Disease"/>
            <person name="Wu L."/>
            <person name="Ma J."/>
        </authorList>
    </citation>
    <scope>NUCLEOTIDE SEQUENCE [LARGE SCALE GENOMIC DNA]</scope>
    <source>
        <strain evidence="6">JCM 14162</strain>
    </source>
</reference>
<evidence type="ECO:0000256" key="1">
    <source>
        <dbReference type="ARBA" id="ARBA00001526"/>
    </source>
</evidence>
<evidence type="ECO:0000259" key="4">
    <source>
        <dbReference type="Pfam" id="PF13354"/>
    </source>
</evidence>
<dbReference type="Pfam" id="PF13354">
    <property type="entry name" value="Beta-lactamase2"/>
    <property type="match status" value="1"/>
</dbReference>
<dbReference type="EMBL" id="BAAAEM010000003">
    <property type="protein sequence ID" value="GAA0483782.1"/>
    <property type="molecule type" value="Genomic_DNA"/>
</dbReference>
<evidence type="ECO:0000313" key="6">
    <source>
        <dbReference type="Proteomes" id="UP001500713"/>
    </source>
</evidence>
<dbReference type="Gene3D" id="3.40.710.10">
    <property type="entry name" value="DD-peptidase/beta-lactamase superfamily"/>
    <property type="match status" value="1"/>
</dbReference>
<dbReference type="PANTHER" id="PTHR35333">
    <property type="entry name" value="BETA-LACTAMASE"/>
    <property type="match status" value="1"/>
</dbReference>
<comment type="caution">
    <text evidence="5">The sequence shown here is derived from an EMBL/GenBank/DDBJ whole genome shotgun (WGS) entry which is preliminary data.</text>
</comment>
<organism evidence="5 6">
    <name type="scientific">Parasphingorhabdus litoris</name>
    <dbReference type="NCBI Taxonomy" id="394733"/>
    <lineage>
        <taxon>Bacteria</taxon>
        <taxon>Pseudomonadati</taxon>
        <taxon>Pseudomonadota</taxon>
        <taxon>Alphaproteobacteria</taxon>
        <taxon>Sphingomonadales</taxon>
        <taxon>Sphingomonadaceae</taxon>
        <taxon>Parasphingorhabdus</taxon>
    </lineage>
</organism>
<dbReference type="RefSeq" id="WP_229956700.1">
    <property type="nucleotide sequence ID" value="NZ_BAAAEM010000003.1"/>
</dbReference>
<evidence type="ECO:0000313" key="5">
    <source>
        <dbReference type="EMBL" id="GAA0483782.1"/>
    </source>
</evidence>
<name>A0ABP3KQ89_9SPHN</name>
<dbReference type="PANTHER" id="PTHR35333:SF3">
    <property type="entry name" value="BETA-LACTAMASE-TYPE TRANSPEPTIDASE FOLD CONTAINING PROTEIN"/>
    <property type="match status" value="1"/>
</dbReference>
<dbReference type="EC" id="3.5.2.6" evidence="3"/>
<dbReference type="PRINTS" id="PR00118">
    <property type="entry name" value="BLACTAMASEA"/>
</dbReference>
<comment type="catalytic activity">
    <reaction evidence="1">
        <text>a beta-lactam + H2O = a substituted beta-amino acid</text>
        <dbReference type="Rhea" id="RHEA:20401"/>
        <dbReference type="ChEBI" id="CHEBI:15377"/>
        <dbReference type="ChEBI" id="CHEBI:35627"/>
        <dbReference type="ChEBI" id="CHEBI:140347"/>
        <dbReference type="EC" id="3.5.2.6"/>
    </reaction>
</comment>
<dbReference type="InterPro" id="IPR012338">
    <property type="entry name" value="Beta-lactam/transpept-like"/>
</dbReference>
<evidence type="ECO:0000256" key="3">
    <source>
        <dbReference type="ARBA" id="ARBA00012865"/>
    </source>
</evidence>
<dbReference type="InterPro" id="IPR045155">
    <property type="entry name" value="Beta-lactam_cat"/>
</dbReference>
<dbReference type="NCBIfam" id="NF033103">
    <property type="entry name" value="bla_class_A"/>
    <property type="match status" value="1"/>
</dbReference>
<feature type="domain" description="Beta-lactamase class A catalytic" evidence="4">
    <location>
        <begin position="56"/>
        <end position="262"/>
    </location>
</feature>
<dbReference type="SUPFAM" id="SSF56601">
    <property type="entry name" value="beta-lactamase/transpeptidase-like"/>
    <property type="match status" value="1"/>
</dbReference>
<dbReference type="Proteomes" id="UP001500713">
    <property type="component" value="Unassembled WGS sequence"/>
</dbReference>
<gene>
    <name evidence="5" type="primary">blaBOR</name>
    <name evidence="5" type="ORF">GCM10009096_27860</name>
</gene>